<dbReference type="PROSITE" id="PS00086">
    <property type="entry name" value="CYTOCHROME_P450"/>
    <property type="match status" value="1"/>
</dbReference>
<evidence type="ECO:0000256" key="8">
    <source>
        <dbReference type="RuleBase" id="RU000461"/>
    </source>
</evidence>
<evidence type="ECO:0000256" key="1">
    <source>
        <dbReference type="ARBA" id="ARBA00010617"/>
    </source>
</evidence>
<dbReference type="GO" id="GO:0020037">
    <property type="term" value="F:heme binding"/>
    <property type="evidence" value="ECO:0007669"/>
    <property type="project" value="InterPro"/>
</dbReference>
<keyword evidence="4 8" id="KW-0560">Oxidoreductase</keyword>
<dbReference type="InterPro" id="IPR037022">
    <property type="entry name" value="Formyl_trans_C_sf"/>
</dbReference>
<dbReference type="InterPro" id="IPR001128">
    <property type="entry name" value="Cyt_P450"/>
</dbReference>
<dbReference type="VEuPathDB" id="FungiDB:H310_03265"/>
<evidence type="ECO:0000256" key="9">
    <source>
        <dbReference type="SAM" id="Phobius"/>
    </source>
</evidence>
<dbReference type="EMBL" id="QUSY01000426">
    <property type="protein sequence ID" value="RHY29536.1"/>
    <property type="molecule type" value="Genomic_DNA"/>
</dbReference>
<protein>
    <recommendedName>
        <fullName evidence="12">Cytochrome P450</fullName>
    </recommendedName>
</protein>
<evidence type="ECO:0000256" key="2">
    <source>
        <dbReference type="ARBA" id="ARBA00022617"/>
    </source>
</evidence>
<dbReference type="Gene3D" id="3.10.25.10">
    <property type="entry name" value="Formyl transferase, C-terminal domain"/>
    <property type="match status" value="1"/>
</dbReference>
<feature type="binding site" description="axial binding residue" evidence="7">
    <location>
        <position position="476"/>
    </location>
    <ligand>
        <name>heme</name>
        <dbReference type="ChEBI" id="CHEBI:30413"/>
    </ligand>
    <ligandPart>
        <name>Fe</name>
        <dbReference type="ChEBI" id="CHEBI:18248"/>
    </ligandPart>
</feature>
<evidence type="ECO:0000256" key="7">
    <source>
        <dbReference type="PIRSR" id="PIRSR602403-1"/>
    </source>
</evidence>
<evidence type="ECO:0000313" key="11">
    <source>
        <dbReference type="Proteomes" id="UP000285060"/>
    </source>
</evidence>
<dbReference type="Gene3D" id="1.10.630.10">
    <property type="entry name" value="Cytochrome P450"/>
    <property type="match status" value="1"/>
</dbReference>
<keyword evidence="5 7" id="KW-0408">Iron</keyword>
<dbReference type="InterPro" id="IPR036396">
    <property type="entry name" value="Cyt_P450_sf"/>
</dbReference>
<organism evidence="10 11">
    <name type="scientific">Aphanomyces invadans</name>
    <dbReference type="NCBI Taxonomy" id="157072"/>
    <lineage>
        <taxon>Eukaryota</taxon>
        <taxon>Sar</taxon>
        <taxon>Stramenopiles</taxon>
        <taxon>Oomycota</taxon>
        <taxon>Saprolegniomycetes</taxon>
        <taxon>Saprolegniales</taxon>
        <taxon>Verrucalvaceae</taxon>
        <taxon>Aphanomyces</taxon>
    </lineage>
</organism>
<dbReference type="InterPro" id="IPR002403">
    <property type="entry name" value="Cyt_P450_E_grp-IV"/>
</dbReference>
<sequence>MWRAVGASYGVVASLGGKAIKFIEMHRPNMDAAVAFETRVAASVPAAAGTCWYDKATKGLWIQAADREWIVVLRVQVANRAVRTASEFADGQRVRPLQPFRFDQNDVVDAASRSVPSMSLAALDVSAVLLCAAVVVVGAATCLAGMFLFVVFPVGGTPLKRVPGPPSTSFLLGNMYVRRVVLPQAISCVCTGVKSLIESATSPTRSSLTLNNVGLTAFGYDFQSNPDAIVAFDELQAMPNKLLLACSMCIPGFSWLPFPSFRRRHHARAKLLCIMQDIIDRKLATGPTTSTSTTPRDLLDRMLEAGTSTHDAVVHTLTVMFAGHDTTTAALCWTFYRLACEPSKAALARRECLHLLDVHGSFDQWQALHDLTYTTAFIQETLRLHPPVPFIGRRMARDDVHVPKSDGSSVFVSKGTSVCVVHAAMQRDPTYWAHPNDFVPERFVPGTCAYAADLGLRHGRGHAVHYMPFSAGSKNCIGQRFAMAELQVVVATLLTKYEFTLAPDADHTNLFNGISVQPTRLTMAMMPLRASPPSGL</sequence>
<evidence type="ECO:0000256" key="5">
    <source>
        <dbReference type="ARBA" id="ARBA00023004"/>
    </source>
</evidence>
<evidence type="ECO:0000256" key="6">
    <source>
        <dbReference type="ARBA" id="ARBA00023033"/>
    </source>
</evidence>
<evidence type="ECO:0000256" key="4">
    <source>
        <dbReference type="ARBA" id="ARBA00023002"/>
    </source>
</evidence>
<accession>A0A418AVQ6</accession>
<dbReference type="PRINTS" id="PR00385">
    <property type="entry name" value="P450"/>
</dbReference>
<evidence type="ECO:0000313" key="10">
    <source>
        <dbReference type="EMBL" id="RHY29536.1"/>
    </source>
</evidence>
<dbReference type="PRINTS" id="PR00465">
    <property type="entry name" value="EP450IV"/>
</dbReference>
<keyword evidence="6 8" id="KW-0503">Monooxygenase</keyword>
<dbReference type="PANTHER" id="PTHR24291">
    <property type="entry name" value="CYTOCHROME P450 FAMILY 4"/>
    <property type="match status" value="1"/>
</dbReference>
<evidence type="ECO:0000256" key="3">
    <source>
        <dbReference type="ARBA" id="ARBA00022723"/>
    </source>
</evidence>
<reference evidence="10 11" key="1">
    <citation type="submission" date="2018-08" db="EMBL/GenBank/DDBJ databases">
        <title>Aphanomyces genome sequencing and annotation.</title>
        <authorList>
            <person name="Minardi D."/>
            <person name="Oidtmann B."/>
            <person name="Van Der Giezen M."/>
            <person name="Studholme D.J."/>
        </authorList>
    </citation>
    <scope>NUCLEOTIDE SEQUENCE [LARGE SCALE GENOMIC DNA]</scope>
    <source>
        <strain evidence="10 11">NJM0002</strain>
    </source>
</reference>
<gene>
    <name evidence="10" type="ORF">DYB32_005071</name>
</gene>
<keyword evidence="9" id="KW-0812">Transmembrane</keyword>
<keyword evidence="2 7" id="KW-0349">Heme</keyword>
<proteinExistence type="inferred from homology"/>
<dbReference type="SUPFAM" id="SSF48264">
    <property type="entry name" value="Cytochrome P450"/>
    <property type="match status" value="1"/>
</dbReference>
<keyword evidence="11" id="KW-1185">Reference proteome</keyword>
<dbReference type="InterPro" id="IPR017972">
    <property type="entry name" value="Cyt_P450_CS"/>
</dbReference>
<dbReference type="AlphaFoldDB" id="A0A418AVQ6"/>
<feature type="transmembrane region" description="Helical" evidence="9">
    <location>
        <begin position="127"/>
        <end position="152"/>
    </location>
</feature>
<keyword evidence="9" id="KW-1133">Transmembrane helix</keyword>
<evidence type="ECO:0008006" key="12">
    <source>
        <dbReference type="Google" id="ProtNLM"/>
    </source>
</evidence>
<comment type="cofactor">
    <cofactor evidence="7">
        <name>heme</name>
        <dbReference type="ChEBI" id="CHEBI:30413"/>
    </cofactor>
</comment>
<dbReference type="GO" id="GO:0005506">
    <property type="term" value="F:iron ion binding"/>
    <property type="evidence" value="ECO:0007669"/>
    <property type="project" value="InterPro"/>
</dbReference>
<dbReference type="VEuPathDB" id="FungiDB:H310_03264"/>
<dbReference type="Proteomes" id="UP000285060">
    <property type="component" value="Unassembled WGS sequence"/>
</dbReference>
<comment type="similarity">
    <text evidence="1 8">Belongs to the cytochrome P450 family.</text>
</comment>
<dbReference type="InterPro" id="IPR050196">
    <property type="entry name" value="Cytochrome_P450_Monoox"/>
</dbReference>
<dbReference type="Pfam" id="PF00067">
    <property type="entry name" value="p450"/>
    <property type="match status" value="1"/>
</dbReference>
<dbReference type="GO" id="GO:0004497">
    <property type="term" value="F:monooxygenase activity"/>
    <property type="evidence" value="ECO:0007669"/>
    <property type="project" value="UniProtKB-KW"/>
</dbReference>
<dbReference type="GO" id="GO:0016705">
    <property type="term" value="F:oxidoreductase activity, acting on paired donors, with incorporation or reduction of molecular oxygen"/>
    <property type="evidence" value="ECO:0007669"/>
    <property type="project" value="InterPro"/>
</dbReference>
<comment type="caution">
    <text evidence="10">The sequence shown here is derived from an EMBL/GenBank/DDBJ whole genome shotgun (WGS) entry which is preliminary data.</text>
</comment>
<dbReference type="PANTHER" id="PTHR24291:SF50">
    <property type="entry name" value="BIFUNCTIONAL ALBAFLAVENONE MONOOXYGENASE_TERPENE SYNTHASE"/>
    <property type="match status" value="1"/>
</dbReference>
<keyword evidence="3 7" id="KW-0479">Metal-binding</keyword>
<keyword evidence="9" id="KW-0472">Membrane</keyword>
<name>A0A418AVQ6_9STRA</name>